<keyword evidence="2" id="KW-1185">Reference proteome</keyword>
<gene>
    <name evidence="1" type="primary">PGP-10_6</name>
    <name evidence="1" type="ORF">PHYPSEUDO_005751</name>
</gene>
<dbReference type="EMBL" id="JAGDFM010000236">
    <property type="protein sequence ID" value="KAG7381652.1"/>
    <property type="molecule type" value="Genomic_DNA"/>
</dbReference>
<evidence type="ECO:0000313" key="1">
    <source>
        <dbReference type="EMBL" id="KAG7381652.1"/>
    </source>
</evidence>
<organism evidence="1 2">
    <name type="scientific">Phytophthora pseudosyringae</name>
    <dbReference type="NCBI Taxonomy" id="221518"/>
    <lineage>
        <taxon>Eukaryota</taxon>
        <taxon>Sar</taxon>
        <taxon>Stramenopiles</taxon>
        <taxon>Oomycota</taxon>
        <taxon>Peronosporomycetes</taxon>
        <taxon>Peronosporales</taxon>
        <taxon>Peronosporaceae</taxon>
        <taxon>Phytophthora</taxon>
    </lineage>
</organism>
<protein>
    <submittedName>
        <fullName evidence="1">ABC transporter B member 10</fullName>
    </submittedName>
</protein>
<dbReference type="Proteomes" id="UP000694044">
    <property type="component" value="Unassembled WGS sequence"/>
</dbReference>
<accession>A0A8T1VK99</accession>
<sequence length="126" mass="13329">MDYVHGRDRGVAHAELLEIEDGIYRSMSCAQEPLSSCDAQEGTSGATANDFAPSSMLSRSLSAVSTKTDISVSDVETNVLDKKPFGLKDLTTISSSQSAARSYYVVGLTGACTRGFLTPASALMPR</sequence>
<comment type="caution">
    <text evidence="1">The sequence shown here is derived from an EMBL/GenBank/DDBJ whole genome shotgun (WGS) entry which is preliminary data.</text>
</comment>
<dbReference type="AlphaFoldDB" id="A0A8T1VK99"/>
<name>A0A8T1VK99_9STRA</name>
<proteinExistence type="predicted"/>
<reference evidence="1" key="1">
    <citation type="submission" date="2021-02" db="EMBL/GenBank/DDBJ databases">
        <authorList>
            <person name="Palmer J.M."/>
        </authorList>
    </citation>
    <scope>NUCLEOTIDE SEQUENCE</scope>
    <source>
        <strain evidence="1">SCRP734</strain>
    </source>
</reference>
<evidence type="ECO:0000313" key="2">
    <source>
        <dbReference type="Proteomes" id="UP000694044"/>
    </source>
</evidence>